<keyword evidence="2" id="KW-0328">Glycosyltransferase</keyword>
<evidence type="ECO:0000256" key="2">
    <source>
        <dbReference type="ARBA" id="ARBA00022676"/>
    </source>
</evidence>
<evidence type="ECO:0000313" key="7">
    <source>
        <dbReference type="Proteomes" id="UP000298416"/>
    </source>
</evidence>
<dbReference type="PANTHER" id="PTHR20961">
    <property type="entry name" value="GLYCOSYLTRANSFERASE"/>
    <property type="match status" value="1"/>
</dbReference>
<accession>A0A8X8WHY8</accession>
<feature type="domain" description="Glycosyltransferase 61 catalytic" evidence="5">
    <location>
        <begin position="39"/>
        <end position="224"/>
    </location>
</feature>
<reference evidence="6" key="2">
    <citation type="submission" date="2020-08" db="EMBL/GenBank/DDBJ databases">
        <title>Plant Genome Project.</title>
        <authorList>
            <person name="Zhang R.-G."/>
        </authorList>
    </citation>
    <scope>NUCLEOTIDE SEQUENCE</scope>
    <source>
        <strain evidence="6">Huo1</strain>
        <tissue evidence="6">Leaf</tissue>
    </source>
</reference>
<dbReference type="Proteomes" id="UP000298416">
    <property type="component" value="Unassembled WGS sequence"/>
</dbReference>
<dbReference type="InterPro" id="IPR007657">
    <property type="entry name" value="Glycosyltransferase_61"/>
</dbReference>
<dbReference type="GO" id="GO:0016763">
    <property type="term" value="F:pentosyltransferase activity"/>
    <property type="evidence" value="ECO:0007669"/>
    <property type="project" value="UniProtKB-ARBA"/>
</dbReference>
<dbReference type="Pfam" id="PF04577">
    <property type="entry name" value="Glyco_transf_61"/>
    <property type="match status" value="1"/>
</dbReference>
<dbReference type="GO" id="GO:0000139">
    <property type="term" value="C:Golgi membrane"/>
    <property type="evidence" value="ECO:0007669"/>
    <property type="project" value="UniProtKB-SubCell"/>
</dbReference>
<gene>
    <name evidence="6" type="ORF">SASPL_145976</name>
</gene>
<comment type="subcellular location">
    <subcellularLocation>
        <location evidence="1">Golgi apparatus membrane</location>
        <topology evidence="1">Single-pass type II membrane protein</topology>
    </subcellularLocation>
</comment>
<comment type="caution">
    <text evidence="6">The sequence shown here is derived from an EMBL/GenBank/DDBJ whole genome shotgun (WGS) entry which is preliminary data.</text>
</comment>
<dbReference type="AlphaFoldDB" id="A0A8X8WHY8"/>
<name>A0A8X8WHY8_SALSN</name>
<proteinExistence type="predicted"/>
<dbReference type="InterPro" id="IPR049625">
    <property type="entry name" value="Glyco_transf_61_cat"/>
</dbReference>
<reference evidence="6" key="1">
    <citation type="submission" date="2018-01" db="EMBL/GenBank/DDBJ databases">
        <authorList>
            <person name="Mao J.F."/>
        </authorList>
    </citation>
    <scope>NUCLEOTIDE SEQUENCE</scope>
    <source>
        <strain evidence="6">Huo1</strain>
        <tissue evidence="6">Leaf</tissue>
    </source>
</reference>
<sequence>MKNITTLTITTQLNPPPCTHTFDIPAILFSTGGYPNVFHHFSDVLIPLYLTSLEFRPNSVAFLVVDTSPEFISKYKLILKALSNDEIIKTTNNNNYNKVLCFQRVIAGLRSHNDLALPPKNPITDFTAFLRETYSLEKDIIDMCEKKRRRPRLLLVSREETRRLRNEREVAKVARELGFEASVRGIGPEDALVARMVNAFDVMVAVHGAGITNMMYLPERAVLVQIVPVGLAGLGRVFYEEPSRGMNLRYLEYRVSVEESSLSERYGVGDEVFRNTSSFREKGWGVFKSIYMENQDVSVDLVRFRRVLVEAMELVCG</sequence>
<dbReference type="EMBL" id="PNBA02000017">
    <property type="protein sequence ID" value="KAG6395333.1"/>
    <property type="molecule type" value="Genomic_DNA"/>
</dbReference>
<organism evidence="6">
    <name type="scientific">Salvia splendens</name>
    <name type="common">Scarlet sage</name>
    <dbReference type="NCBI Taxonomy" id="180675"/>
    <lineage>
        <taxon>Eukaryota</taxon>
        <taxon>Viridiplantae</taxon>
        <taxon>Streptophyta</taxon>
        <taxon>Embryophyta</taxon>
        <taxon>Tracheophyta</taxon>
        <taxon>Spermatophyta</taxon>
        <taxon>Magnoliopsida</taxon>
        <taxon>eudicotyledons</taxon>
        <taxon>Gunneridae</taxon>
        <taxon>Pentapetalae</taxon>
        <taxon>asterids</taxon>
        <taxon>lamiids</taxon>
        <taxon>Lamiales</taxon>
        <taxon>Lamiaceae</taxon>
        <taxon>Nepetoideae</taxon>
        <taxon>Mentheae</taxon>
        <taxon>Salviinae</taxon>
        <taxon>Salvia</taxon>
        <taxon>Salvia subgen. Calosphace</taxon>
        <taxon>core Calosphace</taxon>
    </lineage>
</organism>
<keyword evidence="3" id="KW-0808">Transferase</keyword>
<evidence type="ECO:0000259" key="5">
    <source>
        <dbReference type="Pfam" id="PF04577"/>
    </source>
</evidence>
<dbReference type="PANTHER" id="PTHR20961:SF5">
    <property type="entry name" value="GLYCOSYLTRANSFERASE-RELATED"/>
    <property type="match status" value="1"/>
</dbReference>
<evidence type="ECO:0000256" key="1">
    <source>
        <dbReference type="ARBA" id="ARBA00004323"/>
    </source>
</evidence>
<protein>
    <recommendedName>
        <fullName evidence="5">Glycosyltransferase 61 catalytic domain-containing protein</fullName>
    </recommendedName>
</protein>
<evidence type="ECO:0000313" key="6">
    <source>
        <dbReference type="EMBL" id="KAG6395333.1"/>
    </source>
</evidence>
<keyword evidence="4" id="KW-0325">Glycoprotein</keyword>
<evidence type="ECO:0000256" key="3">
    <source>
        <dbReference type="ARBA" id="ARBA00022679"/>
    </source>
</evidence>
<keyword evidence="7" id="KW-1185">Reference proteome</keyword>
<evidence type="ECO:0000256" key="4">
    <source>
        <dbReference type="ARBA" id="ARBA00023180"/>
    </source>
</evidence>